<dbReference type="AlphaFoldDB" id="A0A1E3L7R1"/>
<name>A0A1E3L7R1_9BACL</name>
<dbReference type="RefSeq" id="WP_069326287.1">
    <property type="nucleotide sequence ID" value="NZ_MDER01000028.1"/>
</dbReference>
<feature type="transmembrane region" description="Helical" evidence="1">
    <location>
        <begin position="12"/>
        <end position="30"/>
    </location>
</feature>
<reference evidence="2 3" key="1">
    <citation type="submission" date="2016-08" db="EMBL/GenBank/DDBJ databases">
        <title>Genome sequencing of Paenibacillus sp. TI45-13ar, isolated from Korean traditional nuruk.</title>
        <authorList>
            <person name="Kim S.-J."/>
        </authorList>
    </citation>
    <scope>NUCLEOTIDE SEQUENCE [LARGE SCALE GENOMIC DNA]</scope>
    <source>
        <strain evidence="2 3">TI45-13ar</strain>
    </source>
</reference>
<evidence type="ECO:0000313" key="2">
    <source>
        <dbReference type="EMBL" id="ODP29852.1"/>
    </source>
</evidence>
<dbReference type="Proteomes" id="UP000094578">
    <property type="component" value="Unassembled WGS sequence"/>
</dbReference>
<keyword evidence="3" id="KW-1185">Reference proteome</keyword>
<protein>
    <submittedName>
        <fullName evidence="2">Uncharacterized protein</fullName>
    </submittedName>
</protein>
<comment type="caution">
    <text evidence="2">The sequence shown here is derived from an EMBL/GenBank/DDBJ whole genome shotgun (WGS) entry which is preliminary data.</text>
</comment>
<evidence type="ECO:0000313" key="3">
    <source>
        <dbReference type="Proteomes" id="UP000094578"/>
    </source>
</evidence>
<keyword evidence="1" id="KW-0812">Transmembrane</keyword>
<dbReference type="EMBL" id="MDER01000028">
    <property type="protein sequence ID" value="ODP29852.1"/>
    <property type="molecule type" value="Genomic_DNA"/>
</dbReference>
<proteinExistence type="predicted"/>
<evidence type="ECO:0000256" key="1">
    <source>
        <dbReference type="SAM" id="Phobius"/>
    </source>
</evidence>
<sequence>MKLINTIKNNFRISDFITWYVIMAILLTVLEVKNNPDGVTFLGVLITLVTALIPAAIFSFFFRLITGWIVKLNE</sequence>
<keyword evidence="1" id="KW-0472">Membrane</keyword>
<gene>
    <name evidence="2" type="ORF">PTI45_00830</name>
</gene>
<feature type="transmembrane region" description="Helical" evidence="1">
    <location>
        <begin position="42"/>
        <end position="65"/>
    </location>
</feature>
<keyword evidence="1" id="KW-1133">Transmembrane helix</keyword>
<dbReference type="STRING" id="1886670.PTI45_00830"/>
<accession>A0A1E3L7R1</accession>
<organism evidence="2 3">
    <name type="scientific">Paenibacillus nuruki</name>
    <dbReference type="NCBI Taxonomy" id="1886670"/>
    <lineage>
        <taxon>Bacteria</taxon>
        <taxon>Bacillati</taxon>
        <taxon>Bacillota</taxon>
        <taxon>Bacilli</taxon>
        <taxon>Bacillales</taxon>
        <taxon>Paenibacillaceae</taxon>
        <taxon>Paenibacillus</taxon>
    </lineage>
</organism>